<evidence type="ECO:0008006" key="3">
    <source>
        <dbReference type="Google" id="ProtNLM"/>
    </source>
</evidence>
<name>A0A3B0VLM1_9ZZZZ</name>
<protein>
    <recommendedName>
        <fullName evidence="3">CARDB domain-containing protein</fullName>
    </recommendedName>
</protein>
<reference evidence="2" key="1">
    <citation type="submission" date="2018-06" db="EMBL/GenBank/DDBJ databases">
        <authorList>
            <person name="Zhirakovskaya E."/>
        </authorList>
    </citation>
    <scope>NUCLEOTIDE SEQUENCE</scope>
</reference>
<sequence length="490" mass="53919">MTYRKIFGFALLFALFLLASCNGTLAVNTAVPPNNSPVPETAVSPNNTPTITLPPTSTPLPTAIPTDTPTPLPPDLSLTNEGLFLYPVPEIYAGDRVTFQVLAHVPDNVDPRAVTVHVLVDYQDIAAGSLSSPNLAGDAVGLFEWVWDTTDETGEHLVHVILDRFDTIQTGDENSENNQVALTVSVRDPQELPLNQQNATWVTAETACCFVNVVSGTAAYRDLPALLLKVETAVQQAAFRLEEEPGQKLDVYLIDRVIGQGGYAGSALVVSYLDRQYSGRSLEQVLIHEAVHLLDRQFAPDRIPFLAEGLAVWGSGGHYKPENISQRAAALVTIGQYIPLSELADNFYPVQHEIGYLEAAGFVNYLIDTYGWPQFKLFYADVTAGDAATMSQAMSLNLQQYFGVTLAEVEANWLTYLANLPEDRSAQSDLQTSIRYYNVMRRYQQAYDPTAYFLTAWLPYPGSLRTEGNPADLTRHPQAEVNVTLEVMLQ</sequence>
<gene>
    <name evidence="2" type="ORF">MNBD_CHLOROFLEXI01-3771</name>
</gene>
<feature type="compositionally biased region" description="Low complexity" evidence="1">
    <location>
        <begin position="44"/>
        <end position="62"/>
    </location>
</feature>
<dbReference type="EMBL" id="UOEU01000736">
    <property type="protein sequence ID" value="VAW39267.1"/>
    <property type="molecule type" value="Genomic_DNA"/>
</dbReference>
<dbReference type="InterPro" id="IPR013783">
    <property type="entry name" value="Ig-like_fold"/>
</dbReference>
<evidence type="ECO:0000313" key="2">
    <source>
        <dbReference type="EMBL" id="VAW39267.1"/>
    </source>
</evidence>
<dbReference type="PROSITE" id="PS51257">
    <property type="entry name" value="PROKAR_LIPOPROTEIN"/>
    <property type="match status" value="1"/>
</dbReference>
<feature type="non-terminal residue" evidence="2">
    <location>
        <position position="490"/>
    </location>
</feature>
<organism evidence="2">
    <name type="scientific">hydrothermal vent metagenome</name>
    <dbReference type="NCBI Taxonomy" id="652676"/>
    <lineage>
        <taxon>unclassified sequences</taxon>
        <taxon>metagenomes</taxon>
        <taxon>ecological metagenomes</taxon>
    </lineage>
</organism>
<dbReference type="Gene3D" id="2.60.40.10">
    <property type="entry name" value="Immunoglobulins"/>
    <property type="match status" value="1"/>
</dbReference>
<dbReference type="AlphaFoldDB" id="A0A3B0VLM1"/>
<feature type="region of interest" description="Disordered" evidence="1">
    <location>
        <begin position="32"/>
        <end position="62"/>
    </location>
</feature>
<proteinExistence type="predicted"/>
<evidence type="ECO:0000256" key="1">
    <source>
        <dbReference type="SAM" id="MobiDB-lite"/>
    </source>
</evidence>
<accession>A0A3B0VLM1</accession>